<dbReference type="InterPro" id="IPR000515">
    <property type="entry name" value="MetI-like"/>
</dbReference>
<dbReference type="CDD" id="cd06261">
    <property type="entry name" value="TM_PBP2"/>
    <property type="match status" value="1"/>
</dbReference>
<dbReference type="Gene3D" id="1.10.3720.10">
    <property type="entry name" value="MetI-like"/>
    <property type="match status" value="1"/>
</dbReference>
<name>A0ABY4EYT1_9BACI</name>
<evidence type="ECO:0000313" key="8">
    <source>
        <dbReference type="EMBL" id="UOQ49062.1"/>
    </source>
</evidence>
<comment type="subcellular location">
    <subcellularLocation>
        <location evidence="6">Cell membrane</location>
        <topology evidence="6">Multi-pass membrane protein</topology>
    </subcellularLocation>
    <subcellularLocation>
        <location evidence="1">Membrane</location>
        <topology evidence="1">Multi-pass membrane protein</topology>
    </subcellularLocation>
</comment>
<keyword evidence="5 6" id="KW-0472">Membrane</keyword>
<evidence type="ECO:0000256" key="6">
    <source>
        <dbReference type="RuleBase" id="RU363032"/>
    </source>
</evidence>
<reference evidence="8 9" key="1">
    <citation type="submission" date="2022-04" db="EMBL/GenBank/DDBJ databases">
        <title>Gracilibacillus sp. isolated from saltern.</title>
        <authorList>
            <person name="Won M."/>
            <person name="Lee C.-M."/>
            <person name="Woen H.-Y."/>
            <person name="Kwon S.-W."/>
        </authorList>
    </citation>
    <scope>NUCLEOTIDE SEQUENCE [LARGE SCALE GENOMIC DNA]</scope>
    <source>
        <strain evidence="8 9">SSWR10-1</strain>
    </source>
</reference>
<dbReference type="Pfam" id="PF00528">
    <property type="entry name" value="BPD_transp_1"/>
    <property type="match status" value="1"/>
</dbReference>
<dbReference type="PANTHER" id="PTHR30177">
    <property type="entry name" value="GLYCINE BETAINE/L-PROLINE TRANSPORT SYSTEM PERMEASE PROTEIN PROW"/>
    <property type="match status" value="1"/>
</dbReference>
<evidence type="ECO:0000256" key="5">
    <source>
        <dbReference type="ARBA" id="ARBA00023136"/>
    </source>
</evidence>
<dbReference type="RefSeq" id="WP_244720539.1">
    <property type="nucleotide sequence ID" value="NZ_CP095072.1"/>
</dbReference>
<evidence type="ECO:0000256" key="3">
    <source>
        <dbReference type="ARBA" id="ARBA00022692"/>
    </source>
</evidence>
<gene>
    <name evidence="8" type="ORF">MUN88_02670</name>
</gene>
<evidence type="ECO:0000256" key="2">
    <source>
        <dbReference type="ARBA" id="ARBA00022448"/>
    </source>
</evidence>
<sequence>MSFLQELSKYMLENSSLLLDLTIEHILMVVYGLALALVIGIPLGIIAARYEKLAPIIISLTNILQLIPSLAMLAILMLYFGLGFQTMVIGLFLYSLMPIVRNTYVGIREVDDSILEAGKGSGMTPLQLLAKVQFPLSVPFLLAGLRVASVIAIAVACIGPYIGAEGLGKEIISGISLQSDVKIYAGAIPATLLAIIADLALGLLEKKAKKRMALA</sequence>
<keyword evidence="2 6" id="KW-0813">Transport</keyword>
<dbReference type="PANTHER" id="PTHR30177:SF4">
    <property type="entry name" value="OSMOPROTECTANT IMPORT PERMEASE PROTEIN OSMW"/>
    <property type="match status" value="1"/>
</dbReference>
<feature type="domain" description="ABC transmembrane type-1" evidence="7">
    <location>
        <begin position="22"/>
        <end position="205"/>
    </location>
</feature>
<keyword evidence="3 6" id="KW-0812">Transmembrane</keyword>
<evidence type="ECO:0000256" key="1">
    <source>
        <dbReference type="ARBA" id="ARBA00004141"/>
    </source>
</evidence>
<dbReference type="SUPFAM" id="SSF161098">
    <property type="entry name" value="MetI-like"/>
    <property type="match status" value="1"/>
</dbReference>
<dbReference type="InterPro" id="IPR051204">
    <property type="entry name" value="ABC_transp_perm/SBD"/>
</dbReference>
<evidence type="ECO:0000313" key="9">
    <source>
        <dbReference type="Proteomes" id="UP000831782"/>
    </source>
</evidence>
<dbReference type="PROSITE" id="PS50928">
    <property type="entry name" value="ABC_TM1"/>
    <property type="match status" value="1"/>
</dbReference>
<keyword evidence="9" id="KW-1185">Reference proteome</keyword>
<protein>
    <submittedName>
        <fullName evidence="8">ABC transporter permease</fullName>
    </submittedName>
</protein>
<comment type="similarity">
    <text evidence="6">Belongs to the binding-protein-dependent transport system permease family.</text>
</comment>
<organism evidence="8 9">
    <name type="scientific">Gracilibacillus caseinilyticus</name>
    <dbReference type="NCBI Taxonomy" id="2932256"/>
    <lineage>
        <taxon>Bacteria</taxon>
        <taxon>Bacillati</taxon>
        <taxon>Bacillota</taxon>
        <taxon>Bacilli</taxon>
        <taxon>Bacillales</taxon>
        <taxon>Bacillaceae</taxon>
        <taxon>Gracilibacillus</taxon>
    </lineage>
</organism>
<keyword evidence="4 6" id="KW-1133">Transmembrane helix</keyword>
<evidence type="ECO:0000256" key="4">
    <source>
        <dbReference type="ARBA" id="ARBA00022989"/>
    </source>
</evidence>
<dbReference type="EMBL" id="CP095072">
    <property type="protein sequence ID" value="UOQ49062.1"/>
    <property type="molecule type" value="Genomic_DNA"/>
</dbReference>
<feature type="transmembrane region" description="Helical" evidence="6">
    <location>
        <begin position="53"/>
        <end position="76"/>
    </location>
</feature>
<feature type="transmembrane region" description="Helical" evidence="6">
    <location>
        <begin position="26"/>
        <end position="46"/>
    </location>
</feature>
<dbReference type="Proteomes" id="UP000831782">
    <property type="component" value="Chromosome"/>
</dbReference>
<proteinExistence type="inferred from homology"/>
<feature type="transmembrane region" description="Helical" evidence="6">
    <location>
        <begin position="82"/>
        <end position="100"/>
    </location>
</feature>
<feature type="transmembrane region" description="Helical" evidence="6">
    <location>
        <begin position="140"/>
        <end position="163"/>
    </location>
</feature>
<accession>A0ABY4EYT1</accession>
<evidence type="ECO:0000259" key="7">
    <source>
        <dbReference type="PROSITE" id="PS50928"/>
    </source>
</evidence>
<dbReference type="InterPro" id="IPR035906">
    <property type="entry name" value="MetI-like_sf"/>
</dbReference>
<feature type="transmembrane region" description="Helical" evidence="6">
    <location>
        <begin position="183"/>
        <end position="204"/>
    </location>
</feature>